<dbReference type="Proteomes" id="UP000012589">
    <property type="component" value="Unassembled WGS sequence"/>
</dbReference>
<dbReference type="AlphaFoldDB" id="N2A6W0"/>
<dbReference type="eggNOG" id="COG2333">
    <property type="taxonomic scope" value="Bacteria"/>
</dbReference>
<feature type="chain" id="PRO_5004113940" description="Peptidoglycan binding-like domain-containing protein" evidence="1">
    <location>
        <begin position="25"/>
        <end position="172"/>
    </location>
</feature>
<evidence type="ECO:0000313" key="3">
    <source>
        <dbReference type="EMBL" id="EMZ25082.1"/>
    </source>
</evidence>
<keyword evidence="4" id="KW-1185">Reference proteome</keyword>
<evidence type="ECO:0000256" key="1">
    <source>
        <dbReference type="SAM" id="SignalP"/>
    </source>
</evidence>
<dbReference type="OrthoDB" id="1766016at2"/>
<dbReference type="SUPFAM" id="SSF47090">
    <property type="entry name" value="PGBD-like"/>
    <property type="match status" value="1"/>
</dbReference>
<protein>
    <recommendedName>
        <fullName evidence="2">Peptidoglycan binding-like domain-containing protein</fullName>
    </recommendedName>
</protein>
<gene>
    <name evidence="3" type="ORF">C823_02972</name>
</gene>
<dbReference type="Pfam" id="PF01471">
    <property type="entry name" value="PG_binding_1"/>
    <property type="match status" value="1"/>
</dbReference>
<dbReference type="InterPro" id="IPR036366">
    <property type="entry name" value="PGBDSf"/>
</dbReference>
<name>N2A6W0_9FIRM</name>
<feature type="domain" description="Peptidoglycan binding-like" evidence="2">
    <location>
        <begin position="49"/>
        <end position="102"/>
    </location>
</feature>
<dbReference type="HOGENOM" id="CLU_1552983_0_0_9"/>
<organism evidence="3 4">
    <name type="scientific">Eubacterium plexicaudatum ASF492</name>
    <dbReference type="NCBI Taxonomy" id="1235802"/>
    <lineage>
        <taxon>Bacteria</taxon>
        <taxon>Bacillati</taxon>
        <taxon>Bacillota</taxon>
        <taxon>Clostridia</taxon>
        <taxon>Eubacteriales</taxon>
        <taxon>Eubacteriaceae</taxon>
        <taxon>Eubacterium</taxon>
    </lineage>
</organism>
<sequence length="172" mass="18907">MQKLKLLFVRLLLTVLLSCSMISGMPLQYTDSALPTVTVRADTSYNKATIKKVQKKLTQCGYDCGTPDGVQGRKTTKAIKRYQKDYDLKVTGTVNASLLKSLHIKGVKEQAQSVSQNNSDTASDTKELTVYITDTGSKYHRDGCRYLSRSKHAIALSNAQSAGYDACSVCRP</sequence>
<dbReference type="Gene3D" id="1.10.101.10">
    <property type="entry name" value="PGBD-like superfamily/PGBD"/>
    <property type="match status" value="1"/>
</dbReference>
<comment type="caution">
    <text evidence="3">The sequence shown here is derived from an EMBL/GenBank/DDBJ whole genome shotgun (WGS) entry which is preliminary data.</text>
</comment>
<dbReference type="InterPro" id="IPR036365">
    <property type="entry name" value="PGBD-like_sf"/>
</dbReference>
<evidence type="ECO:0000259" key="2">
    <source>
        <dbReference type="Pfam" id="PF01471"/>
    </source>
</evidence>
<dbReference type="EMBL" id="AQFT01000091">
    <property type="protein sequence ID" value="EMZ25082.1"/>
    <property type="molecule type" value="Genomic_DNA"/>
</dbReference>
<reference evidence="3 4" key="1">
    <citation type="journal article" date="2014" name="Genome Announc.">
        <title>Draft genome sequences of the altered schaedler flora, a defined bacterial community from gnotobiotic mice.</title>
        <authorList>
            <person name="Wannemuehler M.J."/>
            <person name="Overstreet A.M."/>
            <person name="Ward D.V."/>
            <person name="Phillips G.J."/>
        </authorList>
    </citation>
    <scope>NUCLEOTIDE SEQUENCE [LARGE SCALE GENOMIC DNA]</scope>
    <source>
        <strain evidence="3 4">ASF492</strain>
    </source>
</reference>
<accession>N2A6W0</accession>
<keyword evidence="1" id="KW-0732">Signal</keyword>
<evidence type="ECO:0000313" key="4">
    <source>
        <dbReference type="Proteomes" id="UP000012589"/>
    </source>
</evidence>
<feature type="signal peptide" evidence="1">
    <location>
        <begin position="1"/>
        <end position="24"/>
    </location>
</feature>
<proteinExistence type="predicted"/>
<dbReference type="InterPro" id="IPR002477">
    <property type="entry name" value="Peptidoglycan-bd-like"/>
</dbReference>
<dbReference type="PATRIC" id="fig|1235802.3.peg.3140"/>